<name>A0ABN7RQ00_OIKDI</name>
<accession>A0ABN7RQ00</accession>
<reference evidence="1 2" key="1">
    <citation type="submission" date="2021-04" db="EMBL/GenBank/DDBJ databases">
        <authorList>
            <person name="Bliznina A."/>
        </authorList>
    </citation>
    <scope>NUCLEOTIDE SEQUENCE [LARGE SCALE GENOMIC DNA]</scope>
</reference>
<sequence length="92" mass="10793">MASDIVKMSRWDPIQKSFADLSIAGEYRPRRSSVHIRPLYSRVSKNSTYATFETFETPKTEHQEIRRKSRVEPDMAALAEKIKRFERMSVSK</sequence>
<keyword evidence="2" id="KW-1185">Reference proteome</keyword>
<proteinExistence type="predicted"/>
<gene>
    <name evidence="1" type="ORF">OKIOD_LOCUS335</name>
</gene>
<dbReference type="Proteomes" id="UP001158576">
    <property type="component" value="Chromosome PAR"/>
</dbReference>
<organism evidence="1 2">
    <name type="scientific">Oikopleura dioica</name>
    <name type="common">Tunicate</name>
    <dbReference type="NCBI Taxonomy" id="34765"/>
    <lineage>
        <taxon>Eukaryota</taxon>
        <taxon>Metazoa</taxon>
        <taxon>Chordata</taxon>
        <taxon>Tunicata</taxon>
        <taxon>Appendicularia</taxon>
        <taxon>Copelata</taxon>
        <taxon>Oikopleuridae</taxon>
        <taxon>Oikopleura</taxon>
    </lineage>
</organism>
<dbReference type="EMBL" id="OU015568">
    <property type="protein sequence ID" value="CAG5077648.1"/>
    <property type="molecule type" value="Genomic_DNA"/>
</dbReference>
<evidence type="ECO:0000313" key="2">
    <source>
        <dbReference type="Proteomes" id="UP001158576"/>
    </source>
</evidence>
<evidence type="ECO:0000313" key="1">
    <source>
        <dbReference type="EMBL" id="CAG5077648.1"/>
    </source>
</evidence>
<protein>
    <submittedName>
        <fullName evidence="1">Oidioi.mRNA.OKI2018_I69.PAR.g8777.t1.cds</fullName>
    </submittedName>
</protein>